<dbReference type="PANTHER" id="PTHR11575:SF24">
    <property type="entry name" value="5'-NUCLEOTIDASE"/>
    <property type="match status" value="1"/>
</dbReference>
<protein>
    <submittedName>
        <fullName evidence="4">Bifunctional metallophosphatase/5'-nucleotidase</fullName>
    </submittedName>
</protein>
<accession>A0A2W1NRW0</accession>
<dbReference type="PRINTS" id="PR01607">
    <property type="entry name" value="APYRASEFAMLY"/>
</dbReference>
<evidence type="ECO:0000313" key="5">
    <source>
        <dbReference type="Proteomes" id="UP000249248"/>
    </source>
</evidence>
<comment type="similarity">
    <text evidence="1 2">Belongs to the 5'-nucleotidase family.</text>
</comment>
<gene>
    <name evidence="4" type="ORF">DNU06_08895</name>
</gene>
<evidence type="ECO:0000256" key="2">
    <source>
        <dbReference type="RuleBase" id="RU362119"/>
    </source>
</evidence>
<dbReference type="RefSeq" id="WP_111062903.1">
    <property type="nucleotide sequence ID" value="NZ_JBHUCU010000016.1"/>
</dbReference>
<dbReference type="InterPro" id="IPR004843">
    <property type="entry name" value="Calcineurin-like_PHP"/>
</dbReference>
<dbReference type="InterPro" id="IPR006179">
    <property type="entry name" value="5_nucleotidase/apyrase"/>
</dbReference>
<dbReference type="GO" id="GO:0009166">
    <property type="term" value="P:nucleotide catabolic process"/>
    <property type="evidence" value="ECO:0007669"/>
    <property type="project" value="InterPro"/>
</dbReference>
<dbReference type="InterPro" id="IPR006146">
    <property type="entry name" value="5'-Nucleotdase_CS"/>
</dbReference>
<keyword evidence="2" id="KW-0378">Hydrolase</keyword>
<name>A0A2W1NRW0_9FLAO</name>
<sequence>MNRRHFFNQLIIGAGAYSLLSLKDKEAYTKLTILHTNDTHSRIDPFPLDDSKYPGLGGIKKRKTILDRIRKENEHVLLLDAGDIFQGTPYFNMYHGEIELKAMSALKYDAATMGNHDFDGGLNGFLNALTFANFPFICSNYNFENTQLRDKTIPYKIVKKAGIKIGILGVGIELKGLVSKSLYEDTIYQNPIEKAQEYADILKFEQQCDYIICLSHLGYQFSNQVDDIDLAQQTNHINLIIGGHTHTFMKKPAIKKNKDGKEVMINQVGWAGINLGQIEVYFHRDKRSEILAQYTLKTPIQIG</sequence>
<evidence type="ECO:0000256" key="1">
    <source>
        <dbReference type="ARBA" id="ARBA00006654"/>
    </source>
</evidence>
<dbReference type="OrthoDB" id="9775118at2"/>
<dbReference type="Gene3D" id="3.60.21.10">
    <property type="match status" value="1"/>
</dbReference>
<dbReference type="SUPFAM" id="SSF56300">
    <property type="entry name" value="Metallo-dependent phosphatases"/>
    <property type="match status" value="1"/>
</dbReference>
<dbReference type="GO" id="GO:0046872">
    <property type="term" value="F:metal ion binding"/>
    <property type="evidence" value="ECO:0007669"/>
    <property type="project" value="InterPro"/>
</dbReference>
<organism evidence="4 5">
    <name type="scientific">Putridiphycobacter roseus</name>
    <dbReference type="NCBI Taxonomy" id="2219161"/>
    <lineage>
        <taxon>Bacteria</taxon>
        <taxon>Pseudomonadati</taxon>
        <taxon>Bacteroidota</taxon>
        <taxon>Flavobacteriia</taxon>
        <taxon>Flavobacteriales</taxon>
        <taxon>Crocinitomicaceae</taxon>
        <taxon>Putridiphycobacter</taxon>
    </lineage>
</organism>
<dbReference type="PANTHER" id="PTHR11575">
    <property type="entry name" value="5'-NUCLEOTIDASE-RELATED"/>
    <property type="match status" value="1"/>
</dbReference>
<dbReference type="Pfam" id="PF00149">
    <property type="entry name" value="Metallophos"/>
    <property type="match status" value="1"/>
</dbReference>
<dbReference type="InterPro" id="IPR029052">
    <property type="entry name" value="Metallo-depent_PP-like"/>
</dbReference>
<comment type="caution">
    <text evidence="4">The sequence shown here is derived from an EMBL/GenBank/DDBJ whole genome shotgun (WGS) entry which is preliminary data.</text>
</comment>
<dbReference type="GO" id="GO:0016788">
    <property type="term" value="F:hydrolase activity, acting on ester bonds"/>
    <property type="evidence" value="ECO:0007669"/>
    <property type="project" value="InterPro"/>
</dbReference>
<dbReference type="PROSITE" id="PS00785">
    <property type="entry name" value="5_NUCLEOTIDASE_1"/>
    <property type="match status" value="1"/>
</dbReference>
<keyword evidence="2" id="KW-0547">Nucleotide-binding</keyword>
<dbReference type="GO" id="GO:0000166">
    <property type="term" value="F:nucleotide binding"/>
    <property type="evidence" value="ECO:0007669"/>
    <property type="project" value="UniProtKB-KW"/>
</dbReference>
<evidence type="ECO:0000313" key="4">
    <source>
        <dbReference type="EMBL" id="PZE17378.1"/>
    </source>
</evidence>
<evidence type="ECO:0000259" key="3">
    <source>
        <dbReference type="Pfam" id="PF00149"/>
    </source>
</evidence>
<dbReference type="Proteomes" id="UP000249248">
    <property type="component" value="Unassembled WGS sequence"/>
</dbReference>
<keyword evidence="5" id="KW-1185">Reference proteome</keyword>
<dbReference type="EMBL" id="QKSB01000004">
    <property type="protein sequence ID" value="PZE17378.1"/>
    <property type="molecule type" value="Genomic_DNA"/>
</dbReference>
<dbReference type="AlphaFoldDB" id="A0A2W1NRW0"/>
<proteinExistence type="inferred from homology"/>
<reference evidence="4 5" key="1">
    <citation type="submission" date="2018-06" db="EMBL/GenBank/DDBJ databases">
        <title>The draft genome sequence of Crocinitomix sp. SM1701.</title>
        <authorList>
            <person name="Zhang X."/>
        </authorList>
    </citation>
    <scope>NUCLEOTIDE SEQUENCE [LARGE SCALE GENOMIC DNA]</scope>
    <source>
        <strain evidence="4 5">SM1701</strain>
    </source>
</reference>
<feature type="domain" description="Calcineurin-like phosphoesterase" evidence="3">
    <location>
        <begin position="31"/>
        <end position="247"/>
    </location>
</feature>